<keyword evidence="5" id="KW-0119">Carbohydrate metabolism</keyword>
<evidence type="ECO:0000256" key="5">
    <source>
        <dbReference type="ARBA" id="ARBA00023277"/>
    </source>
</evidence>
<keyword evidence="2" id="KW-0677">Repeat</keyword>
<keyword evidence="4" id="KW-0325">Glycoprotein</keyword>
<organism evidence="9">
    <name type="scientific">termite gut metagenome</name>
    <dbReference type="NCBI Taxonomy" id="433724"/>
    <lineage>
        <taxon>unclassified sequences</taxon>
        <taxon>metagenomes</taxon>
        <taxon>organismal metagenomes</taxon>
    </lineage>
</organism>
<comment type="caution">
    <text evidence="9">The sequence shown here is derived from an EMBL/GenBank/DDBJ whole genome shotgun (WGS) entry which is preliminary data.</text>
</comment>
<dbReference type="InterPro" id="IPR012334">
    <property type="entry name" value="Pectin_lyas_fold"/>
</dbReference>
<evidence type="ECO:0000313" key="9">
    <source>
        <dbReference type="EMBL" id="KAA6349786.1"/>
    </source>
</evidence>
<dbReference type="PANTHER" id="PTHR31736">
    <property type="match status" value="1"/>
</dbReference>
<dbReference type="Gene3D" id="2.160.20.10">
    <property type="entry name" value="Single-stranded right-handed beta-helix, Pectin lyase-like"/>
    <property type="match status" value="1"/>
</dbReference>
<accession>A0A5J4SUB7</accession>
<evidence type="ECO:0000256" key="4">
    <source>
        <dbReference type="ARBA" id="ARBA00023180"/>
    </source>
</evidence>
<evidence type="ECO:0000256" key="7">
    <source>
        <dbReference type="ARBA" id="ARBA00023326"/>
    </source>
</evidence>
<dbReference type="AlphaFoldDB" id="A0A5J4SUB7"/>
<name>A0A5J4SUB7_9ZZZZ</name>
<gene>
    <name evidence="9" type="ORF">EZS27_002784</name>
</gene>
<protein>
    <recommendedName>
        <fullName evidence="10">Endo-polygalacturonase</fullName>
    </recommendedName>
</protein>
<evidence type="ECO:0008006" key="10">
    <source>
        <dbReference type="Google" id="ProtNLM"/>
    </source>
</evidence>
<keyword evidence="6" id="KW-0326">Glycosidase</keyword>
<comment type="function">
    <text evidence="8">Pectinolytic enzyme involved in the degradation of xylogalacturonan (xga), a galacturonan backbone heavily substituted with xylose, and which is one important component of the hairy regions of pectin. Activity requires a galacturonic acid backbone substituted with xylose.</text>
</comment>
<keyword evidence="7" id="KW-0624">Polysaccharide degradation</keyword>
<dbReference type="InterPro" id="IPR000743">
    <property type="entry name" value="Glyco_hydro_28"/>
</dbReference>
<dbReference type="Pfam" id="PF00295">
    <property type="entry name" value="Glyco_hydro_28"/>
    <property type="match status" value="1"/>
</dbReference>
<evidence type="ECO:0000256" key="8">
    <source>
        <dbReference type="ARBA" id="ARBA00037278"/>
    </source>
</evidence>
<comment type="similarity">
    <text evidence="1">Belongs to the glycosyl hydrolase 28 family.</text>
</comment>
<dbReference type="SUPFAM" id="SSF51126">
    <property type="entry name" value="Pectin lyase-like"/>
    <property type="match status" value="1"/>
</dbReference>
<keyword evidence="3" id="KW-0378">Hydrolase</keyword>
<evidence type="ECO:0000256" key="1">
    <source>
        <dbReference type="ARBA" id="ARBA00008834"/>
    </source>
</evidence>
<dbReference type="GO" id="GO:0000272">
    <property type="term" value="P:polysaccharide catabolic process"/>
    <property type="evidence" value="ECO:0007669"/>
    <property type="project" value="UniProtKB-KW"/>
</dbReference>
<reference evidence="9" key="1">
    <citation type="submission" date="2019-03" db="EMBL/GenBank/DDBJ databases">
        <title>Single cell metagenomics reveals metabolic interactions within the superorganism composed of flagellate Streblomastix strix and complex community of Bacteroidetes bacteria on its surface.</title>
        <authorList>
            <person name="Treitli S.C."/>
            <person name="Kolisko M."/>
            <person name="Husnik F."/>
            <person name="Keeling P."/>
            <person name="Hampl V."/>
        </authorList>
    </citation>
    <scope>NUCLEOTIDE SEQUENCE</scope>
    <source>
        <strain evidence="9">STM</strain>
    </source>
</reference>
<evidence type="ECO:0000256" key="2">
    <source>
        <dbReference type="ARBA" id="ARBA00022737"/>
    </source>
</evidence>
<dbReference type="InterPro" id="IPR011050">
    <property type="entry name" value="Pectin_lyase_fold/virulence"/>
</dbReference>
<dbReference type="GO" id="GO:0004650">
    <property type="term" value="F:polygalacturonase activity"/>
    <property type="evidence" value="ECO:0007669"/>
    <property type="project" value="InterPro"/>
</dbReference>
<evidence type="ECO:0000256" key="6">
    <source>
        <dbReference type="ARBA" id="ARBA00023295"/>
    </source>
</evidence>
<dbReference type="PANTHER" id="PTHR31736:SF9">
    <property type="entry name" value="ENDO-XYLOGALACTURONAN HYDROLASE A-RELATED"/>
    <property type="match status" value="1"/>
</dbReference>
<sequence length="466" mass="53096">MKMRILILAVILLLSYIPVKAQKIVLHPVPKEIIYSKHNDDFTVQVRTPKQDWLDLYEYLVNVDMDTKSEASMVQFDFEGKVELRIKVNNGIIHDVKIRPLNKNIQYSVIGNTIFFSLDKPSKLSLEVNGDRLRNLHIFANELEKEIPSSEDINVLYFGEGMHKAKEAEGIFNVCSNTTVYLAPGAVVQGKFVCNKVENVRFIGRGIIMEPQRGFEITHSKNIEIDGITVINPVHYTVCGGETSGLKINNLKSFSNKGWSDGIDLMSCSDVTINDIFMRNSDDCIAIYTHRWNYYGDVRNYEITNAILWADIAHPVNIGLHGDTSIEGNVIENIHFSNMDILEHDEDDRNYQGCMAFSVSDHNLVQNITFENIRVENIQEGQLFNIRVLFNEKYSTGPGRGIKNITFRNIFYKGNGENPSIIEGFSEKYNIENVMFENIVINGKKIKSFKEGNIGIGKYTNKIFIK</sequence>
<evidence type="ECO:0000256" key="3">
    <source>
        <dbReference type="ARBA" id="ARBA00022801"/>
    </source>
</evidence>
<dbReference type="EMBL" id="SNRY01000039">
    <property type="protein sequence ID" value="KAA6349786.1"/>
    <property type="molecule type" value="Genomic_DNA"/>
</dbReference>
<proteinExistence type="inferred from homology"/>